<organism evidence="4 5">
    <name type="scientific">Actinomyces naeslundii (strain ATCC 12104 / DSM 43013 / CCUG 2238 / JCM 8349 / NCTC 10301 / Howell 279)</name>
    <dbReference type="NCBI Taxonomy" id="1115803"/>
    <lineage>
        <taxon>Bacteria</taxon>
        <taxon>Bacillati</taxon>
        <taxon>Actinomycetota</taxon>
        <taxon>Actinomycetes</taxon>
        <taxon>Actinomycetales</taxon>
        <taxon>Actinomycetaceae</taxon>
        <taxon>Actinomyces</taxon>
    </lineage>
</organism>
<gene>
    <name evidence="4" type="ORF">HMPREF1129_2499</name>
</gene>
<protein>
    <submittedName>
        <fullName evidence="4">Septum formation domain protein</fullName>
    </submittedName>
</protein>
<feature type="compositionally biased region" description="Low complexity" evidence="1">
    <location>
        <begin position="92"/>
        <end position="105"/>
    </location>
</feature>
<evidence type="ECO:0000256" key="2">
    <source>
        <dbReference type="SAM" id="SignalP"/>
    </source>
</evidence>
<comment type="caution">
    <text evidence="4">The sequence shown here is derived from an EMBL/GenBank/DDBJ whole genome shotgun (WGS) entry which is preliminary data.</text>
</comment>
<evidence type="ECO:0000313" key="5">
    <source>
        <dbReference type="Proteomes" id="UP000007814"/>
    </source>
</evidence>
<sequence length="229" mass="24017">MAKWYLSPWTPLRTTCHGYRMRTRTPALIALPTALLLALSLSACDEDAVSTTPTGSSTSSSDNSTDSSKDNEDSKDSKGKDSKDKDSDDASDAPSSKAGSSASADGKTVAIGDLKTGDCVAEMVDETRGGETGTSEAKVVDCSAPHQYEMIGTAQSKASSYADSNTAEEIATVCEPLLQSYVGSSSKAEDYAVAALTPKQPAWDQGDHEFTCFAQNSDDSPLNNSIKNS</sequence>
<feature type="region of interest" description="Disordered" evidence="1">
    <location>
        <begin position="47"/>
        <end position="105"/>
    </location>
</feature>
<dbReference type="PATRIC" id="fig|1115803.3.peg.2310"/>
<evidence type="ECO:0000259" key="3">
    <source>
        <dbReference type="Pfam" id="PF13845"/>
    </source>
</evidence>
<feature type="compositionally biased region" description="Low complexity" evidence="1">
    <location>
        <begin position="50"/>
        <end position="66"/>
    </location>
</feature>
<reference evidence="4 5" key="1">
    <citation type="submission" date="2012-07" db="EMBL/GenBank/DDBJ databases">
        <authorList>
            <person name="Durkin A.S."/>
            <person name="McCorrison J."/>
            <person name="Torralba M."/>
            <person name="Gillis M."/>
            <person name="Methe B."/>
            <person name="Sutton G."/>
            <person name="Nelson K.E."/>
        </authorList>
    </citation>
    <scope>NUCLEOTIDE SEQUENCE [LARGE SCALE GENOMIC DNA]</scope>
    <source>
        <strain evidence="5">ATCC 12104 / DSM 43013 / CCUG 2238 / JCM 8349 / NCTC 10301 / Howell 279</strain>
    </source>
</reference>
<keyword evidence="2" id="KW-0732">Signal</keyword>
<accession>J3JIP5</accession>
<feature type="chain" id="PRO_5038681857" evidence="2">
    <location>
        <begin position="44"/>
        <end position="229"/>
    </location>
</feature>
<feature type="signal peptide" evidence="2">
    <location>
        <begin position="1"/>
        <end position="43"/>
    </location>
</feature>
<dbReference type="Pfam" id="PF13845">
    <property type="entry name" value="Septum_form"/>
    <property type="match status" value="1"/>
</dbReference>
<proteinExistence type="predicted"/>
<dbReference type="Proteomes" id="UP000007814">
    <property type="component" value="Unassembled WGS sequence"/>
</dbReference>
<dbReference type="eggNOG" id="ENOG5031H2P">
    <property type="taxonomic scope" value="Bacteria"/>
</dbReference>
<feature type="domain" description="Septum formation-related" evidence="3">
    <location>
        <begin position="93"/>
        <end position="212"/>
    </location>
</feature>
<feature type="compositionally biased region" description="Basic and acidic residues" evidence="1">
    <location>
        <begin position="67"/>
        <end position="88"/>
    </location>
</feature>
<evidence type="ECO:0000256" key="1">
    <source>
        <dbReference type="SAM" id="MobiDB-lite"/>
    </source>
</evidence>
<name>J3JIP5_ACTNH</name>
<dbReference type="EMBL" id="ALJK01000204">
    <property type="protein sequence ID" value="EJN83784.1"/>
    <property type="molecule type" value="Genomic_DNA"/>
</dbReference>
<dbReference type="InterPro" id="IPR026004">
    <property type="entry name" value="Septum_form"/>
</dbReference>
<dbReference type="AlphaFoldDB" id="J3JIP5"/>
<evidence type="ECO:0000313" key="4">
    <source>
        <dbReference type="EMBL" id="EJN83784.1"/>
    </source>
</evidence>